<name>A0A074ZK45_OPIVI</name>
<reference evidence="1 2" key="1">
    <citation type="submission" date="2013-11" db="EMBL/GenBank/DDBJ databases">
        <title>Opisthorchis viverrini - life in the bile duct.</title>
        <authorList>
            <person name="Young N.D."/>
            <person name="Nagarajan N."/>
            <person name="Lin S.J."/>
            <person name="Korhonen P.K."/>
            <person name="Jex A.R."/>
            <person name="Hall R.S."/>
            <person name="Safavi-Hemami H."/>
            <person name="Kaewkong W."/>
            <person name="Bertrand D."/>
            <person name="Gao S."/>
            <person name="Seet Q."/>
            <person name="Wongkham S."/>
            <person name="Teh B.T."/>
            <person name="Wongkham C."/>
            <person name="Intapan P.M."/>
            <person name="Maleewong W."/>
            <person name="Yang X."/>
            <person name="Hu M."/>
            <person name="Wang Z."/>
            <person name="Hofmann A."/>
            <person name="Sternberg P.W."/>
            <person name="Tan P."/>
            <person name="Wang J."/>
            <person name="Gasser R.B."/>
        </authorList>
    </citation>
    <scope>NUCLEOTIDE SEQUENCE [LARGE SCALE GENOMIC DNA]</scope>
</reference>
<dbReference type="AlphaFoldDB" id="A0A074ZK45"/>
<dbReference type="RefSeq" id="XP_009172517.1">
    <property type="nucleotide sequence ID" value="XM_009174253.1"/>
</dbReference>
<sequence length="315" mass="34847">MKLNENGDGGQPCRTTFYGKAFGELTIHSHPRIAIHVPTPNLEDQETVFVRPLTIDQPGMRDSVSVARTPPSIAQWVAEVHKPPHHDKVQSLRDGGSDPRLLESVRLAVTPVRCLAAMPPEGSTRVGIIPGCPNLDRINLKSVINQRDKLQSPRVVGLLHVSAITEPWSTGGIQEAEVANQGLPLSFGGFLSPERYKHCGLEALIDHIKQKRISPTNWDLNPRCIAKNNAKVSDRTIGVDRTAFREKTYLPSLALSQIVKWRVARSYFASSLDHDIDEYKPQPSIDHNRCGRNGCPSNVKRSVTFARPGGTENAW</sequence>
<accession>A0A074ZK45</accession>
<dbReference type="STRING" id="6198.A0A074ZK45"/>
<keyword evidence="2" id="KW-1185">Reference proteome</keyword>
<dbReference type="EMBL" id="KL596838">
    <property type="protein sequence ID" value="KER23720.1"/>
    <property type="molecule type" value="Genomic_DNA"/>
</dbReference>
<organism evidence="1 2">
    <name type="scientific">Opisthorchis viverrini</name>
    <name type="common">Southeast Asian liver fluke</name>
    <dbReference type="NCBI Taxonomy" id="6198"/>
    <lineage>
        <taxon>Eukaryota</taxon>
        <taxon>Metazoa</taxon>
        <taxon>Spiralia</taxon>
        <taxon>Lophotrochozoa</taxon>
        <taxon>Platyhelminthes</taxon>
        <taxon>Trematoda</taxon>
        <taxon>Digenea</taxon>
        <taxon>Opisthorchiida</taxon>
        <taxon>Opisthorchiata</taxon>
        <taxon>Opisthorchiidae</taxon>
        <taxon>Opisthorchis</taxon>
    </lineage>
</organism>
<gene>
    <name evidence="1" type="ORF">T265_08446</name>
</gene>
<dbReference type="CTD" id="20322625"/>
<evidence type="ECO:0000313" key="1">
    <source>
        <dbReference type="EMBL" id="KER23720.1"/>
    </source>
</evidence>
<dbReference type="OrthoDB" id="247013at2759"/>
<proteinExistence type="predicted"/>
<protein>
    <submittedName>
        <fullName evidence="1">Uncharacterized protein</fullName>
    </submittedName>
</protein>
<evidence type="ECO:0000313" key="2">
    <source>
        <dbReference type="Proteomes" id="UP000054324"/>
    </source>
</evidence>
<dbReference type="KEGG" id="ovi:T265_08446"/>
<dbReference type="GeneID" id="20322625"/>
<dbReference type="Proteomes" id="UP000054324">
    <property type="component" value="Unassembled WGS sequence"/>
</dbReference>